<dbReference type="GO" id="GO:0019646">
    <property type="term" value="P:aerobic electron transport chain"/>
    <property type="evidence" value="ECO:0007669"/>
    <property type="project" value="TreeGrafter"/>
</dbReference>
<comment type="cofactor">
    <cofactor evidence="1">
        <name>FAD</name>
        <dbReference type="ChEBI" id="CHEBI:57692"/>
    </cofactor>
</comment>
<dbReference type="InterPro" id="IPR036188">
    <property type="entry name" value="FAD/NAD-bd_sf"/>
</dbReference>
<evidence type="ECO:0000256" key="4">
    <source>
        <dbReference type="ARBA" id="ARBA00022827"/>
    </source>
</evidence>
<keyword evidence="3" id="KW-0285">Flavoprotein</keyword>
<dbReference type="STRING" id="1227490.C479_04772"/>
<dbReference type="RefSeq" id="WP_007698628.1">
    <property type="nucleotide sequence ID" value="NZ_AOIQ01000008.1"/>
</dbReference>
<reference evidence="7 8" key="1">
    <citation type="journal article" date="2014" name="PLoS Genet.">
        <title>Phylogenetically driven sequencing of extremely halophilic archaea reveals strategies for static and dynamic osmo-response.</title>
        <authorList>
            <person name="Becker E.A."/>
            <person name="Seitzer P.M."/>
            <person name="Tritt A."/>
            <person name="Larsen D."/>
            <person name="Krusor M."/>
            <person name="Yao A.I."/>
            <person name="Wu D."/>
            <person name="Madern D."/>
            <person name="Eisen J.A."/>
            <person name="Darling A.E."/>
            <person name="Facciotti M.T."/>
        </authorList>
    </citation>
    <scope>NUCLEOTIDE SEQUENCE [LARGE SCALE GENOMIC DNA]</scope>
    <source>
        <strain evidence="7 8">JCM 14624</strain>
    </source>
</reference>
<dbReference type="Pfam" id="PF07992">
    <property type="entry name" value="Pyr_redox_2"/>
    <property type="match status" value="1"/>
</dbReference>
<dbReference type="Proteomes" id="UP000011560">
    <property type="component" value="Unassembled WGS sequence"/>
</dbReference>
<keyword evidence="8" id="KW-1185">Reference proteome</keyword>
<evidence type="ECO:0000256" key="2">
    <source>
        <dbReference type="ARBA" id="ARBA00005272"/>
    </source>
</evidence>
<dbReference type="AlphaFoldDB" id="M0BP72"/>
<dbReference type="PATRIC" id="fig|1227490.4.peg.962"/>
<gene>
    <name evidence="7" type="ORF">C479_04772</name>
</gene>
<dbReference type="SUPFAM" id="SSF51905">
    <property type="entry name" value="FAD/NAD(P)-binding domain"/>
    <property type="match status" value="2"/>
</dbReference>
<keyword evidence="5" id="KW-0560">Oxidoreductase</keyword>
<comment type="similarity">
    <text evidence="2">Belongs to the NADH dehydrogenase family.</text>
</comment>
<sequence>MHVVVLGGGYAGVAVVRRLERLLPADVDLTLVTDTPDHVLQHELHRVIRRPAVANDIVVSVPQATDRARIHVATVEGINREHRSIDLSTGELAYDYGVVCLGAETAFHGLDGVRDRATPLKRIGHALAIRETFFDVIESTAGRVRIVVGGAGLSGVQVAGELAALTRETSVADRTTVTLLERLDTVAPGFPERFGEAISQTLEDAGVEIRTGAAVTGADDEVVEIRAGEPVQYDQLIWTGGIRGPETLGGDRPRVGPDLRLDDGTFGCGDAVRVEDTTGELVPASAQAARREARTAAANVASLVRRDRTETADKNGSLEEFQFRSPGWVVSVGDDAVATIGSRVLTGAPARAAKATVGATYLAELGERRRAIGLLRTELRADVGDSNDT</sequence>
<organism evidence="7 8">
    <name type="scientific">Halovivax asiaticus JCM 14624</name>
    <dbReference type="NCBI Taxonomy" id="1227490"/>
    <lineage>
        <taxon>Archaea</taxon>
        <taxon>Methanobacteriati</taxon>
        <taxon>Methanobacteriota</taxon>
        <taxon>Stenosarchaea group</taxon>
        <taxon>Halobacteria</taxon>
        <taxon>Halobacteriales</taxon>
        <taxon>Natrialbaceae</taxon>
        <taxon>Halovivax</taxon>
    </lineage>
</organism>
<accession>M0BP72</accession>
<evidence type="ECO:0000313" key="8">
    <source>
        <dbReference type="Proteomes" id="UP000011560"/>
    </source>
</evidence>
<dbReference type="Gene3D" id="3.50.50.100">
    <property type="match status" value="1"/>
</dbReference>
<dbReference type="GO" id="GO:0003955">
    <property type="term" value="F:NAD(P)H dehydrogenase (quinone) activity"/>
    <property type="evidence" value="ECO:0007669"/>
    <property type="project" value="TreeGrafter"/>
</dbReference>
<dbReference type="PRINTS" id="PR00411">
    <property type="entry name" value="PNDRDTASEI"/>
</dbReference>
<comment type="caution">
    <text evidence="7">The sequence shown here is derived from an EMBL/GenBank/DDBJ whole genome shotgun (WGS) entry which is preliminary data.</text>
</comment>
<proteinExistence type="inferred from homology"/>
<feature type="domain" description="FAD/NAD(P)-binding" evidence="6">
    <location>
        <begin position="1"/>
        <end position="289"/>
    </location>
</feature>
<dbReference type="InterPro" id="IPR023753">
    <property type="entry name" value="FAD/NAD-binding_dom"/>
</dbReference>
<evidence type="ECO:0000256" key="3">
    <source>
        <dbReference type="ARBA" id="ARBA00022630"/>
    </source>
</evidence>
<dbReference type="PANTHER" id="PTHR42913">
    <property type="entry name" value="APOPTOSIS-INDUCING FACTOR 1"/>
    <property type="match status" value="1"/>
</dbReference>
<keyword evidence="4" id="KW-0274">FAD</keyword>
<dbReference type="EMBL" id="AOIQ01000008">
    <property type="protein sequence ID" value="ELZ12681.1"/>
    <property type="molecule type" value="Genomic_DNA"/>
</dbReference>
<protein>
    <submittedName>
        <fullName evidence="7">FAD-dependent pyridine nucleotide-disulfide oxidoreductase</fullName>
    </submittedName>
</protein>
<evidence type="ECO:0000256" key="1">
    <source>
        <dbReference type="ARBA" id="ARBA00001974"/>
    </source>
</evidence>
<evidence type="ECO:0000313" key="7">
    <source>
        <dbReference type="EMBL" id="ELZ12681.1"/>
    </source>
</evidence>
<name>M0BP72_9EURY</name>
<evidence type="ECO:0000256" key="5">
    <source>
        <dbReference type="ARBA" id="ARBA00023002"/>
    </source>
</evidence>
<dbReference type="PANTHER" id="PTHR42913:SF3">
    <property type="entry name" value="64 KDA MITOCHONDRIAL NADH DEHYDROGENASE (EUROFUNG)"/>
    <property type="match status" value="1"/>
</dbReference>
<evidence type="ECO:0000259" key="6">
    <source>
        <dbReference type="Pfam" id="PF07992"/>
    </source>
</evidence>
<dbReference type="InterPro" id="IPR051169">
    <property type="entry name" value="NADH-Q_oxidoreductase"/>
</dbReference>
<dbReference type="OrthoDB" id="38899at2157"/>